<dbReference type="RefSeq" id="WP_116302309.1">
    <property type="nucleotide sequence ID" value="NZ_NFZV01000009.1"/>
</dbReference>
<reference evidence="2" key="1">
    <citation type="submission" date="2017-05" db="EMBL/GenBank/DDBJ databases">
        <authorList>
            <person name="Sharma S."/>
            <person name="Sidhu C."/>
            <person name="Pinnaka A.K."/>
        </authorList>
    </citation>
    <scope>NUCLEOTIDE SEQUENCE [LARGE SCALE GENOMIC DNA]</scope>
    <source>
        <strain evidence="2">AK93</strain>
    </source>
</reference>
<organism evidence="1 2">
    <name type="scientific">Alkalilimnicola ehrlichii</name>
    <dbReference type="NCBI Taxonomy" id="351052"/>
    <lineage>
        <taxon>Bacteria</taxon>
        <taxon>Pseudomonadati</taxon>
        <taxon>Pseudomonadota</taxon>
        <taxon>Gammaproteobacteria</taxon>
        <taxon>Chromatiales</taxon>
        <taxon>Ectothiorhodospiraceae</taxon>
        <taxon>Alkalilimnicola</taxon>
    </lineage>
</organism>
<comment type="caution">
    <text evidence="1">The sequence shown here is derived from an EMBL/GenBank/DDBJ whole genome shotgun (WGS) entry which is preliminary data.</text>
</comment>
<keyword evidence="2" id="KW-1185">Reference proteome</keyword>
<dbReference type="EMBL" id="NFZW01000010">
    <property type="protein sequence ID" value="RFA36159.1"/>
    <property type="molecule type" value="Genomic_DNA"/>
</dbReference>
<proteinExistence type="predicted"/>
<evidence type="ECO:0000313" key="2">
    <source>
        <dbReference type="Proteomes" id="UP000256763"/>
    </source>
</evidence>
<name>A0A3E0WUT7_9GAMM</name>
<accession>A0A3E0WUT7</accession>
<dbReference type="InterPro" id="IPR027417">
    <property type="entry name" value="P-loop_NTPase"/>
</dbReference>
<gene>
    <name evidence="1" type="ORF">CAL65_11980</name>
</gene>
<dbReference type="AlphaFoldDB" id="A0A3E0WUT7"/>
<dbReference type="Proteomes" id="UP000256763">
    <property type="component" value="Unassembled WGS sequence"/>
</dbReference>
<evidence type="ECO:0000313" key="1">
    <source>
        <dbReference type="EMBL" id="RFA36159.1"/>
    </source>
</evidence>
<sequence length="335" mass="35529">MGSTFYSSVTRISDLAESAWAPQTLDFEHWQTGHYVVVRITRPSGRPDIELANGRMSELMPGDTVVGALGVRHATLESVGDWRAVGVDREMDLLTAGGLLGRVTSCSPFAGPITRGDYLGHVVAGGAPVSMGDFVQQHEPKPLAMPVVLIIGTSMSAGKTLSARLIVRRLRELGRVPVAAKFTGAGRYRDILSMADAGAEAVFDFVDVGLPSTVCSDAEYRAAFEQLSARIAATRADVLVAEAGASPLEPYQGALAVAGLVPTLCFTVLAASDPYAVLGVTQAFKLKPDVVTGPATNTLAGEELIKKLTGLEPLNLFQPQGLQRLDRLIEERVNS</sequence>
<protein>
    <recommendedName>
        <fullName evidence="3">DUF1611 domain-containing protein</fullName>
    </recommendedName>
</protein>
<evidence type="ECO:0008006" key="3">
    <source>
        <dbReference type="Google" id="ProtNLM"/>
    </source>
</evidence>
<dbReference type="OrthoDB" id="145933at2"/>
<dbReference type="SUPFAM" id="SSF52540">
    <property type="entry name" value="P-loop containing nucleoside triphosphate hydrolases"/>
    <property type="match status" value="1"/>
</dbReference>